<keyword evidence="4" id="KW-1185">Reference proteome</keyword>
<protein>
    <submittedName>
        <fullName evidence="3">Cysteine hydrolase</fullName>
    </submittedName>
</protein>
<dbReference type="Gene3D" id="3.40.50.850">
    <property type="entry name" value="Isochorismatase-like"/>
    <property type="match status" value="1"/>
</dbReference>
<dbReference type="PANTHER" id="PTHR43540">
    <property type="entry name" value="PEROXYUREIDOACRYLATE/UREIDOACRYLATE AMIDOHYDROLASE-RELATED"/>
    <property type="match status" value="1"/>
</dbReference>
<evidence type="ECO:0000256" key="1">
    <source>
        <dbReference type="ARBA" id="ARBA00022801"/>
    </source>
</evidence>
<sequence>MSKTALILVDIQNDYFATGAWPVALMNEVAENAAHLLAHARATGMTVVHIRHETPPGAPFFQPGTEGAEIHTRVAPAGNETVLTKHRPNSFHETELLDLLREAGTETLIICGAQSQMCIDATTRAAVDYGFKVILPHDACGAKEATFGDITVPPELVQAAFMAPLAASYAKVAATEDVLTLI</sequence>
<dbReference type="InterPro" id="IPR050272">
    <property type="entry name" value="Isochorismatase-like_hydrls"/>
</dbReference>
<reference evidence="3 4" key="1">
    <citation type="journal article" date="2021" name="Arch. Microbiol.">
        <title>Thalassobius aquimarinus sp. nov., isolated from the Sea of Japan seashore.</title>
        <authorList>
            <person name="Kurilenko V.V."/>
            <person name="Romanenko L.A."/>
            <person name="Chernysheva N.Y."/>
            <person name="Velansky P.V."/>
            <person name="Tekutyeva L.A."/>
            <person name="Isaeva M.P."/>
            <person name="Mikhailov V.V."/>
        </authorList>
    </citation>
    <scope>NUCLEOTIDE SEQUENCE [LARGE SCALE GENOMIC DNA]</scope>
    <source>
        <strain evidence="3 4">KMM 8518</strain>
    </source>
</reference>
<keyword evidence="1 3" id="KW-0378">Hydrolase</keyword>
<comment type="caution">
    <text evidence="3">The sequence shown here is derived from an EMBL/GenBank/DDBJ whole genome shotgun (WGS) entry which is preliminary data.</text>
</comment>
<dbReference type="InterPro" id="IPR000868">
    <property type="entry name" value="Isochorismatase-like_dom"/>
</dbReference>
<dbReference type="InterPro" id="IPR036380">
    <property type="entry name" value="Isochorismatase-like_sf"/>
</dbReference>
<dbReference type="RefSeq" id="WP_212702729.1">
    <property type="nucleotide sequence ID" value="NZ_JADMKU010000023.1"/>
</dbReference>
<evidence type="ECO:0000313" key="3">
    <source>
        <dbReference type="EMBL" id="MBR9653105.1"/>
    </source>
</evidence>
<dbReference type="EMBL" id="JADMKU010000023">
    <property type="protein sequence ID" value="MBR9653105.1"/>
    <property type="molecule type" value="Genomic_DNA"/>
</dbReference>
<dbReference type="PANTHER" id="PTHR43540:SF1">
    <property type="entry name" value="ISOCHORISMATASE HYDROLASE"/>
    <property type="match status" value="1"/>
</dbReference>
<feature type="domain" description="Isochorismatase-like" evidence="2">
    <location>
        <begin position="4"/>
        <end position="154"/>
    </location>
</feature>
<dbReference type="Proteomes" id="UP001195941">
    <property type="component" value="Unassembled WGS sequence"/>
</dbReference>
<evidence type="ECO:0000313" key="4">
    <source>
        <dbReference type="Proteomes" id="UP001195941"/>
    </source>
</evidence>
<name>A0ABS5HW04_9RHOB</name>
<accession>A0ABS5HW04</accession>
<dbReference type="CDD" id="cd01014">
    <property type="entry name" value="nicotinamidase_related"/>
    <property type="match status" value="1"/>
</dbReference>
<gene>
    <name evidence="3" type="ORF">IT775_18465</name>
</gene>
<evidence type="ECO:0000259" key="2">
    <source>
        <dbReference type="Pfam" id="PF00857"/>
    </source>
</evidence>
<dbReference type="SUPFAM" id="SSF52499">
    <property type="entry name" value="Isochorismatase-like hydrolases"/>
    <property type="match status" value="1"/>
</dbReference>
<proteinExistence type="predicted"/>
<dbReference type="Pfam" id="PF00857">
    <property type="entry name" value="Isochorismatase"/>
    <property type="match status" value="1"/>
</dbReference>
<organism evidence="3 4">
    <name type="scientific">Thalassovita aquimarina</name>
    <dbReference type="NCBI Taxonomy" id="2785917"/>
    <lineage>
        <taxon>Bacteria</taxon>
        <taxon>Pseudomonadati</taxon>
        <taxon>Pseudomonadota</taxon>
        <taxon>Alphaproteobacteria</taxon>
        <taxon>Rhodobacterales</taxon>
        <taxon>Roseobacteraceae</taxon>
        <taxon>Thalassovita</taxon>
    </lineage>
</organism>
<dbReference type="GO" id="GO:0016787">
    <property type="term" value="F:hydrolase activity"/>
    <property type="evidence" value="ECO:0007669"/>
    <property type="project" value="UniProtKB-KW"/>
</dbReference>